<dbReference type="Pfam" id="PF06089">
    <property type="entry name" value="Asparaginase_II"/>
    <property type="match status" value="1"/>
</dbReference>
<organism evidence="1 2">
    <name type="scientific">Paenibacillus agilis</name>
    <dbReference type="NCBI Taxonomy" id="3020863"/>
    <lineage>
        <taxon>Bacteria</taxon>
        <taxon>Bacillati</taxon>
        <taxon>Bacillota</taxon>
        <taxon>Bacilli</taxon>
        <taxon>Bacillales</taxon>
        <taxon>Paenibacillaceae</taxon>
        <taxon>Paenibacillus</taxon>
    </lineage>
</organism>
<dbReference type="PANTHER" id="PTHR42110">
    <property type="entry name" value="L-ASPARAGINASE, PUTATIVE (AFU_ORTHOLOGUE AFUA_3G11890)-RELATED"/>
    <property type="match status" value="1"/>
</dbReference>
<proteinExistence type="predicted"/>
<name>A0A559IGE9_9BACL</name>
<accession>A0A559IGE9</accession>
<dbReference type="Proteomes" id="UP000318102">
    <property type="component" value="Unassembled WGS sequence"/>
</dbReference>
<sequence>MMYKRLVEETRGGWVECEHWGAICAVDASGSILHAIGDMDRPTFLRSAGKPLQAIPVVKSGVLEHYGYGDRELALMMSSHRGEDMHMQTIDGMMTASGLVQDTLVCHPSYPLHESSRHDWIREGGKPERRFHNCSGKHFGVLAWCKQEGYELETYTHPTHPAQIQITEAVLEMAGVSPDVIGVGTDGCGFPVYALPLPAIAAAYLKLGNPALISDEETRQAVTRINQAMTSYPLLVGGTGRLDSILMEDDNIAAKGGFKGIFGFALKEEQLGFAVKIADGSDEECAYVIAELLRQIGYKHAATIQRLEEAFPTIIKNDQGLIVGERHTVFKL</sequence>
<evidence type="ECO:0000313" key="1">
    <source>
        <dbReference type="EMBL" id="TVX86749.1"/>
    </source>
</evidence>
<comment type="caution">
    <text evidence="1">The sequence shown here is derived from an EMBL/GenBank/DDBJ whole genome shotgun (WGS) entry which is preliminary data.</text>
</comment>
<dbReference type="EMBL" id="VNJK01000005">
    <property type="protein sequence ID" value="TVX86749.1"/>
    <property type="molecule type" value="Genomic_DNA"/>
</dbReference>
<gene>
    <name evidence="1" type="ORF">FPZ44_22765</name>
</gene>
<protein>
    <submittedName>
        <fullName evidence="1">Asparaginase</fullName>
    </submittedName>
</protein>
<evidence type="ECO:0000313" key="2">
    <source>
        <dbReference type="Proteomes" id="UP000318102"/>
    </source>
</evidence>
<dbReference type="InterPro" id="IPR010349">
    <property type="entry name" value="Asparaginase_II"/>
</dbReference>
<keyword evidence="2" id="KW-1185">Reference proteome</keyword>
<dbReference type="AlphaFoldDB" id="A0A559IGE9"/>
<dbReference type="OrthoDB" id="9770793at2"/>
<reference evidence="1 2" key="1">
    <citation type="submission" date="2019-07" db="EMBL/GenBank/DDBJ databases">
        <authorList>
            <person name="Kim J."/>
        </authorList>
    </citation>
    <scope>NUCLEOTIDE SEQUENCE [LARGE SCALE GENOMIC DNA]</scope>
    <source>
        <strain evidence="1 2">N4</strain>
    </source>
</reference>
<dbReference type="PANTHER" id="PTHR42110:SF1">
    <property type="entry name" value="L-ASPARAGINASE, PUTATIVE (AFU_ORTHOLOGUE AFUA_3G11890)-RELATED"/>
    <property type="match status" value="1"/>
</dbReference>